<feature type="non-terminal residue" evidence="2">
    <location>
        <position position="1"/>
    </location>
</feature>
<sequence length="107" mass="11525">VSIIAATMRITAARRTIPERTIARGTACPIARLNALEITVIARGLQRRRSRDVAENNGGAAYRSAFVFYSLYVFVAVSPATTGANSNYESAPGTKPHHTGVGSRYDQ</sequence>
<keyword evidence="3" id="KW-1185">Reference proteome</keyword>
<gene>
    <name evidence="2" type="ORF">K0M31_010337</name>
</gene>
<protein>
    <submittedName>
        <fullName evidence="2">Uncharacterized protein</fullName>
    </submittedName>
</protein>
<dbReference type="EMBL" id="JAHYIQ010000026">
    <property type="protein sequence ID" value="KAK1121538.1"/>
    <property type="molecule type" value="Genomic_DNA"/>
</dbReference>
<evidence type="ECO:0000256" key="1">
    <source>
        <dbReference type="SAM" id="MobiDB-lite"/>
    </source>
</evidence>
<accession>A0AA40KIJ8</accession>
<dbReference type="AlphaFoldDB" id="A0AA40KIJ8"/>
<evidence type="ECO:0000313" key="2">
    <source>
        <dbReference type="EMBL" id="KAK1121538.1"/>
    </source>
</evidence>
<feature type="region of interest" description="Disordered" evidence="1">
    <location>
        <begin position="84"/>
        <end position="107"/>
    </location>
</feature>
<proteinExistence type="predicted"/>
<dbReference type="Proteomes" id="UP001177670">
    <property type="component" value="Unassembled WGS sequence"/>
</dbReference>
<organism evidence="2 3">
    <name type="scientific">Melipona bicolor</name>
    <dbReference type="NCBI Taxonomy" id="60889"/>
    <lineage>
        <taxon>Eukaryota</taxon>
        <taxon>Metazoa</taxon>
        <taxon>Ecdysozoa</taxon>
        <taxon>Arthropoda</taxon>
        <taxon>Hexapoda</taxon>
        <taxon>Insecta</taxon>
        <taxon>Pterygota</taxon>
        <taxon>Neoptera</taxon>
        <taxon>Endopterygota</taxon>
        <taxon>Hymenoptera</taxon>
        <taxon>Apocrita</taxon>
        <taxon>Aculeata</taxon>
        <taxon>Apoidea</taxon>
        <taxon>Anthophila</taxon>
        <taxon>Apidae</taxon>
        <taxon>Melipona</taxon>
    </lineage>
</organism>
<comment type="caution">
    <text evidence="2">The sequence shown here is derived from an EMBL/GenBank/DDBJ whole genome shotgun (WGS) entry which is preliminary data.</text>
</comment>
<evidence type="ECO:0000313" key="3">
    <source>
        <dbReference type="Proteomes" id="UP001177670"/>
    </source>
</evidence>
<reference evidence="2" key="1">
    <citation type="submission" date="2021-10" db="EMBL/GenBank/DDBJ databases">
        <title>Melipona bicolor Genome sequencing and assembly.</title>
        <authorList>
            <person name="Araujo N.S."/>
            <person name="Arias M.C."/>
        </authorList>
    </citation>
    <scope>NUCLEOTIDE SEQUENCE</scope>
    <source>
        <strain evidence="2">USP_2M_L1-L4_2017</strain>
        <tissue evidence="2">Whole body</tissue>
    </source>
</reference>
<name>A0AA40KIJ8_9HYME</name>